<reference evidence="2 3" key="1">
    <citation type="journal article" date="2012" name="J. Bacteriol.">
        <title>Draft Genome Sequence of Sinorhizobium meliloti CCNWSX0020, a Nitrogen-Fixing Symbiont with Copper Tolerance Capability Isolated from Lead-Zinc Mine Tailings.</title>
        <authorList>
            <person name="Li Z."/>
            <person name="Ma Z."/>
            <person name="Hao X."/>
            <person name="Wei G."/>
        </authorList>
    </citation>
    <scope>NUCLEOTIDE SEQUENCE [LARGE SCALE GENOMIC DNA]</scope>
    <source>
        <strain evidence="2 3">CCNWSX0020</strain>
    </source>
</reference>
<sequence>MGASGAVGGALLQLARSRGWIVHAVCSAAQSARVLRLGAATVLDYRQDGWREIAARRAESQPLNAIVDMVSGEHAASLAPLLTANGHLVCIQDRQEKTPLPPFTTTISLHEVGLNAMHAHADDRQWGRLAGAGAAMARDIVSGRFDPQIIDVESFERLPVALARLEHGPNPGNRVVVL</sequence>
<name>H0FVW3_RHIML</name>
<evidence type="ECO:0000256" key="1">
    <source>
        <dbReference type="ARBA" id="ARBA00022857"/>
    </source>
</evidence>
<dbReference type="InterPro" id="IPR036291">
    <property type="entry name" value="NAD(P)-bd_dom_sf"/>
</dbReference>
<dbReference type="PANTHER" id="PTHR44154">
    <property type="entry name" value="QUINONE OXIDOREDUCTASE"/>
    <property type="match status" value="1"/>
</dbReference>
<dbReference type="InterPro" id="IPR051603">
    <property type="entry name" value="Zinc-ADH_QOR/CCCR"/>
</dbReference>
<proteinExistence type="predicted"/>
<dbReference type="Proteomes" id="UP000004038">
    <property type="component" value="Unassembled WGS sequence"/>
</dbReference>
<dbReference type="PATRIC" id="fig|1107881.3.peg.1323"/>
<evidence type="ECO:0000313" key="3">
    <source>
        <dbReference type="Proteomes" id="UP000004038"/>
    </source>
</evidence>
<organism evidence="2 3">
    <name type="scientific">Sinorhizobium meliloti CCNWSX0020</name>
    <dbReference type="NCBI Taxonomy" id="1107881"/>
    <lineage>
        <taxon>Bacteria</taxon>
        <taxon>Pseudomonadati</taxon>
        <taxon>Pseudomonadota</taxon>
        <taxon>Alphaproteobacteria</taxon>
        <taxon>Hyphomicrobiales</taxon>
        <taxon>Rhizobiaceae</taxon>
        <taxon>Sinorhizobium/Ensifer group</taxon>
        <taxon>Sinorhizobium</taxon>
    </lineage>
</organism>
<dbReference type="PANTHER" id="PTHR44154:SF1">
    <property type="entry name" value="QUINONE OXIDOREDUCTASE"/>
    <property type="match status" value="1"/>
</dbReference>
<keyword evidence="1" id="KW-0521">NADP</keyword>
<protein>
    <submittedName>
        <fullName evidence="2">Alcohol dehydrogenase</fullName>
    </submittedName>
</protein>
<accession>H0FVW3</accession>
<dbReference type="Gene3D" id="3.40.50.720">
    <property type="entry name" value="NAD(P)-binding Rossmann-like Domain"/>
    <property type="match status" value="1"/>
</dbReference>
<evidence type="ECO:0000313" key="2">
    <source>
        <dbReference type="EMBL" id="EHK78825.1"/>
    </source>
</evidence>
<gene>
    <name evidence="2" type="ORF">SM0020_06617</name>
</gene>
<dbReference type="AlphaFoldDB" id="H0FVW3"/>
<dbReference type="Pfam" id="PF13602">
    <property type="entry name" value="ADH_zinc_N_2"/>
    <property type="match status" value="1"/>
</dbReference>
<dbReference type="EMBL" id="AGVV01000008">
    <property type="protein sequence ID" value="EHK78825.1"/>
    <property type="molecule type" value="Genomic_DNA"/>
</dbReference>
<dbReference type="SUPFAM" id="SSF51735">
    <property type="entry name" value="NAD(P)-binding Rossmann-fold domains"/>
    <property type="match status" value="1"/>
</dbReference>
<dbReference type="RefSeq" id="WP_003526870.1">
    <property type="nucleotide sequence ID" value="NZ_AGVV01000008.1"/>
</dbReference>